<evidence type="ECO:0000313" key="3">
    <source>
        <dbReference type="EMBL" id="EEN56369.1"/>
    </source>
</evidence>
<feature type="repeat" description="TPR" evidence="1">
    <location>
        <begin position="962"/>
        <end position="995"/>
    </location>
</feature>
<dbReference type="SUPFAM" id="SSF48452">
    <property type="entry name" value="TPR-like"/>
    <property type="match status" value="5"/>
</dbReference>
<dbReference type="Pfam" id="PF03445">
    <property type="entry name" value="DUF294"/>
    <property type="match status" value="1"/>
</dbReference>
<name>C3YU92_BRAFL</name>
<reference evidence="3" key="1">
    <citation type="journal article" date="2008" name="Nature">
        <title>The amphioxus genome and the evolution of the chordate karyotype.</title>
        <authorList>
            <consortium name="US DOE Joint Genome Institute (JGI-PGF)"/>
            <person name="Putnam N.H."/>
            <person name="Butts T."/>
            <person name="Ferrier D.E.K."/>
            <person name="Furlong R.F."/>
            <person name="Hellsten U."/>
            <person name="Kawashima T."/>
            <person name="Robinson-Rechavi M."/>
            <person name="Shoguchi E."/>
            <person name="Terry A."/>
            <person name="Yu J.-K."/>
            <person name="Benito-Gutierrez E.L."/>
            <person name="Dubchak I."/>
            <person name="Garcia-Fernandez J."/>
            <person name="Gibson-Brown J.J."/>
            <person name="Grigoriev I.V."/>
            <person name="Horton A.C."/>
            <person name="de Jong P.J."/>
            <person name="Jurka J."/>
            <person name="Kapitonov V.V."/>
            <person name="Kohara Y."/>
            <person name="Kuroki Y."/>
            <person name="Lindquist E."/>
            <person name="Lucas S."/>
            <person name="Osoegawa K."/>
            <person name="Pennacchio L.A."/>
            <person name="Salamov A.A."/>
            <person name="Satou Y."/>
            <person name="Sauka-Spengler T."/>
            <person name="Schmutz J."/>
            <person name="Shin-I T."/>
            <person name="Toyoda A."/>
            <person name="Bronner-Fraser M."/>
            <person name="Fujiyama A."/>
            <person name="Holland L.Z."/>
            <person name="Holland P.W.H."/>
            <person name="Satoh N."/>
            <person name="Rokhsar D.S."/>
        </authorList>
    </citation>
    <scope>NUCLEOTIDE SEQUENCE [LARGE SCALE GENOMIC DNA]</scope>
    <source>
        <strain evidence="3">S238N-H82</strain>
        <tissue evidence="3">Testes</tissue>
    </source>
</reference>
<feature type="repeat" description="TPR" evidence="1">
    <location>
        <begin position="1268"/>
        <end position="1301"/>
    </location>
</feature>
<evidence type="ECO:0000256" key="1">
    <source>
        <dbReference type="PROSITE-ProRule" id="PRU00339"/>
    </source>
</evidence>
<organism>
    <name type="scientific">Branchiostoma floridae</name>
    <name type="common">Florida lancelet</name>
    <name type="synonym">Amphioxus</name>
    <dbReference type="NCBI Taxonomy" id="7739"/>
    <lineage>
        <taxon>Eukaryota</taxon>
        <taxon>Metazoa</taxon>
        <taxon>Chordata</taxon>
        <taxon>Cephalochordata</taxon>
        <taxon>Leptocardii</taxon>
        <taxon>Amphioxiformes</taxon>
        <taxon>Branchiostomatidae</taxon>
        <taxon>Branchiostoma</taxon>
    </lineage>
</organism>
<dbReference type="PANTHER" id="PTHR19959">
    <property type="entry name" value="KINESIN LIGHT CHAIN"/>
    <property type="match status" value="1"/>
</dbReference>
<dbReference type="PANTHER" id="PTHR19959:SF119">
    <property type="entry name" value="FUNGAL LIPASE-LIKE DOMAIN-CONTAINING PROTEIN"/>
    <property type="match status" value="1"/>
</dbReference>
<gene>
    <name evidence="3" type="ORF">BRAFLDRAFT_66590</name>
</gene>
<dbReference type="InterPro" id="IPR005105">
    <property type="entry name" value="GlnD_Uridyltrans_N"/>
</dbReference>
<accession>C3YU92</accession>
<dbReference type="Pfam" id="PF13424">
    <property type="entry name" value="TPR_12"/>
    <property type="match status" value="3"/>
</dbReference>
<dbReference type="EMBL" id="GG666552">
    <property type="protein sequence ID" value="EEN56369.1"/>
    <property type="molecule type" value="Genomic_DNA"/>
</dbReference>
<sequence>MSNMLRVAGTLLPIDVRCRRFVTANMYDLAETGYGRALLTAMSDMDRLQEVEVLKSLGDLNVEKGRLHKTEASRNFERGLNLYRAALLRCEDPGEGESLVHRVKLAEKLRQKTHIAGSDGDTVVPTVARTSEIFQDFDKTWAKGGHMDSILEGYTEILVEGITERNNLLEVEAMKSLGDVNLKRGRDLKKPRHLTKATALYSTALERCGDPHGKTVLTHRLLHAAKVRRDMQAVTRRMTSKASKTSYRLPPVRQGVAVYTEETARQYKEHLQKGEEAIQMGDHDSAEQDFAAALRLVHVRDPTRLQFEREASPLQMLGNVYCKRGCQTGDGGDFVKAAALYQAAVARSGDEELNCNLQKAIQASEALFLKYVLGSCDSVCKSNSHENIGHLNELRNQIKQEMETIDKELNPYANHKSHFATRDIAKNRADAVDEYFEKVLNFGGQEDVTDEENPLIRQIETKRADAVKKLFEKITEERKKFIRQLVDECIVVMGPPPCKYALIGLGSQATGLVTPYSDLEFAILVEKENEANVAYFRRLTHYLHLKVVNLGETILPTLGIKSLNNFYSDDPLDNWFYDSVTPRGFAFDGFMPKASKTPLGRQRTSSEPSSELIRTPRNMADILKTDVSLYLKEEYHLASVLRNACLLTGNQNLFDDYLVIVAQTLLTHGGEMARKLSREMIQNNLPQLSQQVQIDLILDVKKEIYRFPAVAVDCLALSSNIVPSTVWKTIEDMELKHVVSAENAHHLKVLVSISAELRLKTYIANSGQAENLSALSAMATQQDSGHQQTVKLQKVFYISYVDQLLRYHFTAIPLRKFLSDDSERSCSEQRIKINLFDNSLTVKGEMYYMLGDYKATIDCWENAWKQNMEVSTKATLLQHLGKAWQNLGDHTKALFYFDLSHVAFQALHHPITEHPNIATSRNFMGTSCCNLGNYKEAISYLTEALNMLKNFYGHNTANDHISVALNCLGLTFEKLGDYKKALGYFEQALEMTRRIHRSPHREIATLLNNIALVLKEKGEIKKAISCIEEALDMRKRLFGENTAHLDIANSLNALGSTYHELRDGQKAVFYKKQALKMFRVIYGETAVHPEIADVLVNLGISLNYINDPQAMTYGEQGLEMTRRIYGEEHPDTAYALSTFGLLMCTHDSPGYKKAISFHEEALNIFKKCIAPRTEHPYRAMVLRNLGTVWMGKGDIGKARSYIEQSLQMYQSIHGTGTVHVDIAITLATLGKVYLVVQEEHRTALSYLQQALQMFQSILGPEDGRAEMAETLIGLGTAYYNLRDYKKAISYCEQALKMQKAEYGESAAHPNILISIKCLCQSWSHLDLKQTVIYMQQDLEMTRRIKGDVHPDTASALNGLGYMWRKLAEYTKAIDCYEEALQLLRKIHGPSTVHADISNILNKVGVACANIRKLREAVQYYKQALQMDKKLHGASHPITANTLNNLGAVCNKLGDHRKALDYCGQSLQVFKSTYGDDAVHHDTALSLYNLGVAWYGLRNYNRATKFHEEALHMQKAIHGLDTAHPDIVSSLNKLAFSCLSQGDFIKAFNYGKQESQMHKELKSKKPTI</sequence>
<proteinExistence type="predicted"/>
<feature type="repeat" description="TPR" evidence="1">
    <location>
        <begin position="1397"/>
        <end position="1430"/>
    </location>
</feature>
<protein>
    <recommendedName>
        <fullName evidence="2">Protein-PII uridylyltransferase N-terminal domain-containing protein</fullName>
    </recommendedName>
</protein>
<evidence type="ECO:0000259" key="2">
    <source>
        <dbReference type="Pfam" id="PF03445"/>
    </source>
</evidence>
<dbReference type="Pfam" id="PF13374">
    <property type="entry name" value="TPR_10"/>
    <property type="match status" value="3"/>
</dbReference>
<dbReference type="InterPro" id="IPR011990">
    <property type="entry name" value="TPR-like_helical_dom_sf"/>
</dbReference>
<keyword evidence="1" id="KW-0802">TPR repeat</keyword>
<dbReference type="eggNOG" id="KOG1840">
    <property type="taxonomic scope" value="Eukaryota"/>
</dbReference>
<feature type="repeat" description="TPR" evidence="1">
    <location>
        <begin position="1353"/>
        <end position="1386"/>
    </location>
</feature>
<dbReference type="PROSITE" id="PS50005">
    <property type="entry name" value="TPR"/>
    <property type="match status" value="4"/>
</dbReference>
<dbReference type="GO" id="GO:0008773">
    <property type="term" value="F:[protein-PII] uridylyltransferase activity"/>
    <property type="evidence" value="ECO:0007669"/>
    <property type="project" value="InterPro"/>
</dbReference>
<dbReference type="Gene3D" id="1.25.40.10">
    <property type="entry name" value="Tetratricopeptide repeat domain"/>
    <property type="match status" value="8"/>
</dbReference>
<dbReference type="InterPro" id="IPR019734">
    <property type="entry name" value="TPR_rpt"/>
</dbReference>
<dbReference type="SMART" id="SM00028">
    <property type="entry name" value="TPR"/>
    <property type="match status" value="16"/>
</dbReference>
<feature type="domain" description="Protein-PII uridylyltransferase N-terminal" evidence="2">
    <location>
        <begin position="466"/>
        <end position="551"/>
    </location>
</feature>
<dbReference type="InParanoid" id="C3YU92"/>
<dbReference type="PROSITE" id="PS50293">
    <property type="entry name" value="TPR_REGION"/>
    <property type="match status" value="2"/>
</dbReference>